<protein>
    <submittedName>
        <fullName evidence="2">Uncharacterized protein</fullName>
    </submittedName>
</protein>
<accession>A0A8S9NQQ5</accession>
<evidence type="ECO:0000313" key="3">
    <source>
        <dbReference type="Proteomes" id="UP000712600"/>
    </source>
</evidence>
<reference evidence="2" key="1">
    <citation type="submission" date="2019-12" db="EMBL/GenBank/DDBJ databases">
        <title>Genome sequencing and annotation of Brassica cretica.</title>
        <authorList>
            <person name="Studholme D.J."/>
            <person name="Sarris P."/>
        </authorList>
    </citation>
    <scope>NUCLEOTIDE SEQUENCE</scope>
    <source>
        <strain evidence="2">PFS-109/04</strain>
        <tissue evidence="2">Leaf</tissue>
    </source>
</reference>
<dbReference type="Proteomes" id="UP000712600">
    <property type="component" value="Unassembled WGS sequence"/>
</dbReference>
<name>A0A8S9NQQ5_BRACR</name>
<dbReference type="AlphaFoldDB" id="A0A8S9NQQ5"/>
<organism evidence="2 3">
    <name type="scientific">Brassica cretica</name>
    <name type="common">Mustard</name>
    <dbReference type="NCBI Taxonomy" id="69181"/>
    <lineage>
        <taxon>Eukaryota</taxon>
        <taxon>Viridiplantae</taxon>
        <taxon>Streptophyta</taxon>
        <taxon>Embryophyta</taxon>
        <taxon>Tracheophyta</taxon>
        <taxon>Spermatophyta</taxon>
        <taxon>Magnoliopsida</taxon>
        <taxon>eudicotyledons</taxon>
        <taxon>Gunneridae</taxon>
        <taxon>Pentapetalae</taxon>
        <taxon>rosids</taxon>
        <taxon>malvids</taxon>
        <taxon>Brassicales</taxon>
        <taxon>Brassicaceae</taxon>
        <taxon>Brassiceae</taxon>
        <taxon>Brassica</taxon>
    </lineage>
</organism>
<evidence type="ECO:0000256" key="1">
    <source>
        <dbReference type="SAM" id="MobiDB-lite"/>
    </source>
</evidence>
<proteinExistence type="predicted"/>
<gene>
    <name evidence="2" type="ORF">F2Q69_00008059</name>
</gene>
<evidence type="ECO:0000313" key="2">
    <source>
        <dbReference type="EMBL" id="KAF3507204.1"/>
    </source>
</evidence>
<feature type="region of interest" description="Disordered" evidence="1">
    <location>
        <begin position="1"/>
        <end position="73"/>
    </location>
</feature>
<dbReference type="EMBL" id="QGKX02001521">
    <property type="protein sequence ID" value="KAF3507204.1"/>
    <property type="molecule type" value="Genomic_DNA"/>
</dbReference>
<sequence length="94" mass="9946">MTDLTVAELPGGGFQGSESGSCDGGGGHGTENGLFNGESGDQRKAVCTSEPRKDRILGEERDGKEEKVSDRLLRRTPGSLNEAELFDFLSVTAN</sequence>
<comment type="caution">
    <text evidence="2">The sequence shown here is derived from an EMBL/GenBank/DDBJ whole genome shotgun (WGS) entry which is preliminary data.</text>
</comment>
<feature type="compositionally biased region" description="Basic and acidic residues" evidence="1">
    <location>
        <begin position="40"/>
        <end position="73"/>
    </location>
</feature>